<dbReference type="GO" id="GO:0008658">
    <property type="term" value="F:penicillin binding"/>
    <property type="evidence" value="ECO:0007669"/>
    <property type="project" value="InterPro"/>
</dbReference>
<gene>
    <name evidence="3" type="ORF">G7Y31_00215</name>
</gene>
<dbReference type="InterPro" id="IPR012338">
    <property type="entry name" value="Beta-lactam/transpept-like"/>
</dbReference>
<accession>A0A7T0PC09</accession>
<dbReference type="Gene3D" id="3.40.710.10">
    <property type="entry name" value="DD-peptidase/beta-lactamase superfamily"/>
    <property type="match status" value="1"/>
</dbReference>
<dbReference type="GO" id="GO:0071555">
    <property type="term" value="P:cell wall organization"/>
    <property type="evidence" value="ECO:0007669"/>
    <property type="project" value="TreeGrafter"/>
</dbReference>
<feature type="domain" description="Penicillin-binding protein transpeptidase" evidence="1">
    <location>
        <begin position="157"/>
        <end position="470"/>
    </location>
</feature>
<sequence length="479" mass="50436">MNRSIRIAALFSLLLTLVLLINLTVIQAFSDEKYAKNALNPRGFYDLQSIPRGQIYAGPTVLAQSQQVRDGVYARSYPTGSAAFTPVTGYLSPQYGATGLESSYNDVLNGRDDSLLSRTWLDRLSGKQPAGANVEVTLDPQLQQLAYDQLVGPGYNGAAVALQPSTGKILAMASSPSFNAGDLVDPEIDDATWAGLQEQPGNPLLNHATQETLPPGSIFKIITTAAGLNNGFTPDSPLTGQSSITLSDNVTTLTNYDNQVCGGAAQVTLRTAFALSCNTAFVEIANQIGAEELRKYANDFGVGQRYDLGLEASPGSLGELADGAATAQSAIGQRDVTMNALQAAVMAATVANNGVRMEPYIVNKITDSQMEEVTTTKPRQLATAVDEDTAHILRDLMFASERSTAGYDGNGFASKTGTAEHGEGLAPHVWYVAFDPERDIAVAVVVKDGGNLGLGATGGQVSAPIGRALLHAYTPQEGA</sequence>
<organism evidence="3 4">
    <name type="scientific">Corynebacterium lizhenjunii</name>
    <dbReference type="NCBI Taxonomy" id="2709394"/>
    <lineage>
        <taxon>Bacteria</taxon>
        <taxon>Bacillati</taxon>
        <taxon>Actinomycetota</taxon>
        <taxon>Actinomycetes</taxon>
        <taxon>Mycobacteriales</taxon>
        <taxon>Corynebacteriaceae</taxon>
        <taxon>Corynebacterium</taxon>
    </lineage>
</organism>
<dbReference type="GO" id="GO:0071972">
    <property type="term" value="F:peptidoglycan L,D-transpeptidase activity"/>
    <property type="evidence" value="ECO:0007669"/>
    <property type="project" value="TreeGrafter"/>
</dbReference>
<dbReference type="InterPro" id="IPR001460">
    <property type="entry name" value="PCN-bd_Tpept"/>
</dbReference>
<proteinExistence type="predicted"/>
<dbReference type="Proteomes" id="UP000594681">
    <property type="component" value="Chromosome"/>
</dbReference>
<dbReference type="InterPro" id="IPR054120">
    <property type="entry name" value="PBPA_dimer"/>
</dbReference>
<dbReference type="Gene3D" id="3.90.1310.10">
    <property type="entry name" value="Penicillin-binding protein 2a (Domain 2)"/>
    <property type="match status" value="1"/>
</dbReference>
<dbReference type="RefSeq" id="WP_165009235.1">
    <property type="nucleotide sequence ID" value="NZ_CP064954.1"/>
</dbReference>
<dbReference type="Pfam" id="PF21922">
    <property type="entry name" value="PBP_dimer_2"/>
    <property type="match status" value="1"/>
</dbReference>
<evidence type="ECO:0000259" key="1">
    <source>
        <dbReference type="Pfam" id="PF00905"/>
    </source>
</evidence>
<evidence type="ECO:0000313" key="4">
    <source>
        <dbReference type="Proteomes" id="UP000594681"/>
    </source>
</evidence>
<dbReference type="PANTHER" id="PTHR30627:SF24">
    <property type="entry name" value="PENICILLIN-BINDING PROTEIN 4B"/>
    <property type="match status" value="1"/>
</dbReference>
<protein>
    <submittedName>
        <fullName evidence="3">Penicillin-binding protein 2</fullName>
    </submittedName>
</protein>
<dbReference type="SUPFAM" id="SSF56601">
    <property type="entry name" value="beta-lactamase/transpeptidase-like"/>
    <property type="match status" value="1"/>
</dbReference>
<evidence type="ECO:0000313" key="3">
    <source>
        <dbReference type="EMBL" id="QPK79202.1"/>
    </source>
</evidence>
<feature type="domain" description="Penicillin binding protein A dimerisation" evidence="2">
    <location>
        <begin position="52"/>
        <end position="134"/>
    </location>
</feature>
<keyword evidence="4" id="KW-1185">Reference proteome</keyword>
<dbReference type="KEGG" id="cliz:G7Y31_00215"/>
<dbReference type="Pfam" id="PF00905">
    <property type="entry name" value="Transpeptidase"/>
    <property type="match status" value="1"/>
</dbReference>
<name>A0A7T0PC09_9CORY</name>
<reference evidence="3 4" key="1">
    <citation type="submission" date="2020-11" db="EMBL/GenBank/DDBJ databases">
        <title>Corynebacterium sp. ZJ-599.</title>
        <authorList>
            <person name="Zhou J."/>
        </authorList>
    </citation>
    <scope>NUCLEOTIDE SEQUENCE [LARGE SCALE GENOMIC DNA]</scope>
    <source>
        <strain evidence="3 4">ZJ-599</strain>
    </source>
</reference>
<dbReference type="PANTHER" id="PTHR30627">
    <property type="entry name" value="PEPTIDOGLYCAN D,D-TRANSPEPTIDASE"/>
    <property type="match status" value="1"/>
</dbReference>
<evidence type="ECO:0000259" key="2">
    <source>
        <dbReference type="Pfam" id="PF21922"/>
    </source>
</evidence>
<dbReference type="GO" id="GO:0005886">
    <property type="term" value="C:plasma membrane"/>
    <property type="evidence" value="ECO:0007669"/>
    <property type="project" value="TreeGrafter"/>
</dbReference>
<dbReference type="InterPro" id="IPR050515">
    <property type="entry name" value="Beta-lactam/transpept"/>
</dbReference>
<dbReference type="EMBL" id="CP064954">
    <property type="protein sequence ID" value="QPK79202.1"/>
    <property type="molecule type" value="Genomic_DNA"/>
</dbReference>
<dbReference type="AlphaFoldDB" id="A0A7T0PC09"/>